<feature type="signal peptide" evidence="8">
    <location>
        <begin position="1"/>
        <end position="22"/>
    </location>
</feature>
<dbReference type="PROSITE" id="PS51767">
    <property type="entry name" value="PEPTIDASE_A1"/>
    <property type="match status" value="2"/>
</dbReference>
<feature type="domain" description="Peptidase A1" evidence="9">
    <location>
        <begin position="105"/>
        <end position="460"/>
    </location>
</feature>
<sequence length="879" mass="92620">MAVRGHLLSLLVLLALAAAAVAGGGRHSHHRPRGKPSARPRPRLELVPAAPGASLSDRARDDRHRHAYIRSTLASRRSHRRAAEVGASAFAMPLSSGAYTGTGQYFVRFRVGTPAQPFVLVADTGSDLTWVKCRGERASPADAQPAPARVFRPADSKSWAPIACSSDTCTSYVPFSLANCSSPASPCAYDYRYKDGSAARGVVGTDSATIALSSSSGGADSSRRAKLQGVVLGCTASYDGQSFQSSDGVLSLGNSNISFASRAAARFGGRFSYCLVDHLAPRNATSFLAFGPAGPDGAEQTPLLLDRRMSPFYAVTVDAVYVAGEALDIPADVWDVDKNGGAILDSGTSLTILGTPAYRAVVAALNKRLAGLPRVAMDPFEYCYNWTAGAPEVPALEVHFAGSARLEPPAKSYVIDAAPGVKCIGVQEGAWPGVSVIGNILQQEHLWEFDLRDRWLRGESAKLKLVPAAPGASMAERARDDRLRHAYISSKLRSRPGGSRRITAEAPASAVSLPMSSGAYTGTGQYFVKLLVGTPAQEFTLVADTGSDLTWVKCQGAGGASSPGRVFRPANSKSWKPVPCSSDTCKLDVPFSLANCSSSASPCFYDYRYKEGSAGARGVAGTESATVALPGGKVAKLQGVVLGCSSTHDGQSFRSADGVLSLGNSKISFAASGAGRFGGSFSYCLVDHLAKRDAAGYLHFGPLPVAQRPKAQTPMLLDAQMPFYGVKVDAIHVAGKALDIPAEVWDAKKNGGAILDSGTTLTVLAAPAYKAVVAALSKHLAGVPTVAFPPFEHCYNWTARRPGAPDIPKLAVQFAGSARLEPPAKSYVIDVKPGVKCIGVQEGEWPGVSVIGNILQQEHLWEFDLKNMLVRFKQSTCTR</sequence>
<protein>
    <recommendedName>
        <fullName evidence="9">Peptidase A1 domain-containing protein</fullName>
    </recommendedName>
</protein>
<dbReference type="Gene3D" id="2.40.70.10">
    <property type="entry name" value="Acid Proteases"/>
    <property type="match status" value="4"/>
</dbReference>
<evidence type="ECO:0000256" key="1">
    <source>
        <dbReference type="ARBA" id="ARBA00007447"/>
    </source>
</evidence>
<keyword evidence="2 6" id="KW-0645">Protease</keyword>
<dbReference type="Pfam" id="PF14543">
    <property type="entry name" value="TAXi_N"/>
    <property type="match status" value="2"/>
</dbReference>
<keyword evidence="3 6" id="KW-0064">Aspartyl protease</keyword>
<keyword evidence="4 6" id="KW-0378">Hydrolase</keyword>
<feature type="domain" description="Peptidase A1" evidence="9">
    <location>
        <begin position="526"/>
        <end position="873"/>
    </location>
</feature>
<dbReference type="PANTHER" id="PTHR47967:SF44">
    <property type="entry name" value="OS05G0557100 PROTEIN"/>
    <property type="match status" value="1"/>
</dbReference>
<dbReference type="EMBL" id="CP144754">
    <property type="protein sequence ID" value="WVZ99556.1"/>
    <property type="molecule type" value="Genomic_DNA"/>
</dbReference>
<dbReference type="InterPro" id="IPR032861">
    <property type="entry name" value="TAXi_N"/>
</dbReference>
<name>A0AAQ3UWG7_PASNO</name>
<dbReference type="InterPro" id="IPR051708">
    <property type="entry name" value="Plant_Aspart_Prot_A1"/>
</dbReference>
<dbReference type="FunFam" id="2.40.70.10:FF:000033">
    <property type="entry name" value="Aspartyl protease family protein"/>
    <property type="match status" value="2"/>
</dbReference>
<feature type="compositionally biased region" description="Basic residues" evidence="7">
    <location>
        <begin position="26"/>
        <end position="41"/>
    </location>
</feature>
<dbReference type="InterPro" id="IPR001969">
    <property type="entry name" value="Aspartic_peptidase_AS"/>
</dbReference>
<proteinExistence type="inferred from homology"/>
<keyword evidence="11" id="KW-1185">Reference proteome</keyword>
<evidence type="ECO:0000256" key="3">
    <source>
        <dbReference type="ARBA" id="ARBA00022750"/>
    </source>
</evidence>
<dbReference type="PRINTS" id="PR00792">
    <property type="entry name" value="PEPSIN"/>
</dbReference>
<dbReference type="FunFam" id="2.40.70.10:FF:000078">
    <property type="entry name" value="Eukaryotic aspartyl protease family protein"/>
    <property type="match status" value="2"/>
</dbReference>
<accession>A0AAQ3UWG7</accession>
<evidence type="ECO:0000256" key="4">
    <source>
        <dbReference type="ARBA" id="ARBA00022801"/>
    </source>
</evidence>
<reference evidence="10 11" key="1">
    <citation type="submission" date="2024-02" db="EMBL/GenBank/DDBJ databases">
        <title>High-quality chromosome-scale genome assembly of Pensacola bahiagrass (Paspalum notatum Flugge var. saurae).</title>
        <authorList>
            <person name="Vega J.M."/>
            <person name="Podio M."/>
            <person name="Orjuela J."/>
            <person name="Siena L.A."/>
            <person name="Pessino S.C."/>
            <person name="Combes M.C."/>
            <person name="Mariac C."/>
            <person name="Albertini E."/>
            <person name="Pupilli F."/>
            <person name="Ortiz J.P.A."/>
            <person name="Leblanc O."/>
        </authorList>
    </citation>
    <scope>NUCLEOTIDE SEQUENCE [LARGE SCALE GENOMIC DNA]</scope>
    <source>
        <strain evidence="10">R1</strain>
        <tissue evidence="10">Leaf</tissue>
    </source>
</reference>
<feature type="chain" id="PRO_5043020966" description="Peptidase A1 domain-containing protein" evidence="8">
    <location>
        <begin position="23"/>
        <end position="879"/>
    </location>
</feature>
<dbReference type="GO" id="GO:0004190">
    <property type="term" value="F:aspartic-type endopeptidase activity"/>
    <property type="evidence" value="ECO:0007669"/>
    <property type="project" value="UniProtKB-KW"/>
</dbReference>
<evidence type="ECO:0000256" key="8">
    <source>
        <dbReference type="SAM" id="SignalP"/>
    </source>
</evidence>
<dbReference type="GO" id="GO:0006508">
    <property type="term" value="P:proteolysis"/>
    <property type="evidence" value="ECO:0007669"/>
    <property type="project" value="UniProtKB-KW"/>
</dbReference>
<evidence type="ECO:0000259" key="9">
    <source>
        <dbReference type="PROSITE" id="PS51767"/>
    </source>
</evidence>
<evidence type="ECO:0000313" key="11">
    <source>
        <dbReference type="Proteomes" id="UP001341281"/>
    </source>
</evidence>
<organism evidence="10 11">
    <name type="scientific">Paspalum notatum var. saurae</name>
    <dbReference type="NCBI Taxonomy" id="547442"/>
    <lineage>
        <taxon>Eukaryota</taxon>
        <taxon>Viridiplantae</taxon>
        <taxon>Streptophyta</taxon>
        <taxon>Embryophyta</taxon>
        <taxon>Tracheophyta</taxon>
        <taxon>Spermatophyta</taxon>
        <taxon>Magnoliopsida</taxon>
        <taxon>Liliopsida</taxon>
        <taxon>Poales</taxon>
        <taxon>Poaceae</taxon>
        <taxon>PACMAD clade</taxon>
        <taxon>Panicoideae</taxon>
        <taxon>Andropogonodae</taxon>
        <taxon>Paspaleae</taxon>
        <taxon>Paspalinae</taxon>
        <taxon>Paspalum</taxon>
    </lineage>
</organism>
<dbReference type="CDD" id="cd05476">
    <property type="entry name" value="pepsin_A_like_plant"/>
    <property type="match status" value="2"/>
</dbReference>
<evidence type="ECO:0000256" key="5">
    <source>
        <dbReference type="ARBA" id="ARBA00023180"/>
    </source>
</evidence>
<dbReference type="Proteomes" id="UP001341281">
    <property type="component" value="Chromosome 10"/>
</dbReference>
<dbReference type="InterPro" id="IPR033121">
    <property type="entry name" value="PEPTIDASE_A1"/>
</dbReference>
<feature type="region of interest" description="Disordered" evidence="7">
    <location>
        <begin position="24"/>
        <end position="43"/>
    </location>
</feature>
<keyword evidence="5" id="KW-0325">Glycoprotein</keyword>
<evidence type="ECO:0000313" key="10">
    <source>
        <dbReference type="EMBL" id="WVZ99556.1"/>
    </source>
</evidence>
<dbReference type="PROSITE" id="PS00141">
    <property type="entry name" value="ASP_PROTEASE"/>
    <property type="match status" value="4"/>
</dbReference>
<dbReference type="PANTHER" id="PTHR47967">
    <property type="entry name" value="OS07G0603500 PROTEIN-RELATED"/>
    <property type="match status" value="1"/>
</dbReference>
<evidence type="ECO:0000256" key="2">
    <source>
        <dbReference type="ARBA" id="ARBA00022670"/>
    </source>
</evidence>
<evidence type="ECO:0000256" key="6">
    <source>
        <dbReference type="RuleBase" id="RU000454"/>
    </source>
</evidence>
<gene>
    <name evidence="10" type="ORF">U9M48_044830</name>
</gene>
<dbReference type="Pfam" id="PF14541">
    <property type="entry name" value="TAXi_C"/>
    <property type="match status" value="2"/>
</dbReference>
<dbReference type="InterPro" id="IPR034161">
    <property type="entry name" value="Pepsin-like_plant"/>
</dbReference>
<dbReference type="InterPro" id="IPR001461">
    <property type="entry name" value="Aspartic_peptidase_A1"/>
</dbReference>
<evidence type="ECO:0000256" key="7">
    <source>
        <dbReference type="SAM" id="MobiDB-lite"/>
    </source>
</evidence>
<dbReference type="AlphaFoldDB" id="A0AAQ3UWG7"/>
<dbReference type="InterPro" id="IPR021109">
    <property type="entry name" value="Peptidase_aspartic_dom_sf"/>
</dbReference>
<dbReference type="SUPFAM" id="SSF50630">
    <property type="entry name" value="Acid proteases"/>
    <property type="match status" value="2"/>
</dbReference>
<dbReference type="InterPro" id="IPR032799">
    <property type="entry name" value="TAXi_C"/>
</dbReference>
<comment type="similarity">
    <text evidence="1 6">Belongs to the peptidase A1 family.</text>
</comment>
<keyword evidence="8" id="KW-0732">Signal</keyword>